<dbReference type="EMBL" id="MHIN01000047">
    <property type="protein sequence ID" value="OGY53425.1"/>
    <property type="molecule type" value="Genomic_DNA"/>
</dbReference>
<reference evidence="2 3" key="1">
    <citation type="journal article" date="2016" name="Nat. Commun.">
        <title>Thousands of microbial genomes shed light on interconnected biogeochemical processes in an aquifer system.</title>
        <authorList>
            <person name="Anantharaman K."/>
            <person name="Brown C.T."/>
            <person name="Hug L.A."/>
            <person name="Sharon I."/>
            <person name="Castelle C.J."/>
            <person name="Probst A.J."/>
            <person name="Thomas B.C."/>
            <person name="Singh A."/>
            <person name="Wilkins M.J."/>
            <person name="Karaoz U."/>
            <person name="Brodie E.L."/>
            <person name="Williams K.H."/>
            <person name="Hubbard S.S."/>
            <person name="Banfield J.F."/>
        </authorList>
    </citation>
    <scope>NUCLEOTIDE SEQUENCE [LARGE SCALE GENOMIC DNA]</scope>
</reference>
<sequence>MQRFLLVIIVSSFIFGFSRMAEAVGVAVKPKEINLAVAAGEKAKTEFLVINSTGEPAIYQVILDGQNSAIKIQPSEFLLASGQSQIIKIVARFFWPKNYSGLISVIARPPGASGLITGSGVKLPIRIEVYGRPWILLSVSIIFCCLLIVFVVFLKKKVRF</sequence>
<organism evidence="2 3">
    <name type="scientific">Candidatus Buchananbacteria bacterium RIFCSPLOWO2_01_FULL_40_23b</name>
    <dbReference type="NCBI Taxonomy" id="1797544"/>
    <lineage>
        <taxon>Bacteria</taxon>
        <taxon>Candidatus Buchananiibacteriota</taxon>
    </lineage>
</organism>
<gene>
    <name evidence="2" type="ORF">A2912_00685</name>
</gene>
<keyword evidence="1" id="KW-0812">Transmembrane</keyword>
<dbReference type="AlphaFoldDB" id="A0A1G1YM44"/>
<feature type="transmembrane region" description="Helical" evidence="1">
    <location>
        <begin position="134"/>
        <end position="154"/>
    </location>
</feature>
<keyword evidence="1" id="KW-1133">Transmembrane helix</keyword>
<name>A0A1G1YM44_9BACT</name>
<dbReference type="Proteomes" id="UP000178122">
    <property type="component" value="Unassembled WGS sequence"/>
</dbReference>
<evidence type="ECO:0000313" key="3">
    <source>
        <dbReference type="Proteomes" id="UP000178122"/>
    </source>
</evidence>
<evidence type="ECO:0000256" key="1">
    <source>
        <dbReference type="SAM" id="Phobius"/>
    </source>
</evidence>
<comment type="caution">
    <text evidence="2">The sequence shown here is derived from an EMBL/GenBank/DDBJ whole genome shotgun (WGS) entry which is preliminary data.</text>
</comment>
<accession>A0A1G1YM44</accession>
<evidence type="ECO:0000313" key="2">
    <source>
        <dbReference type="EMBL" id="OGY53425.1"/>
    </source>
</evidence>
<keyword evidence="1" id="KW-0472">Membrane</keyword>
<protein>
    <submittedName>
        <fullName evidence="2">Uncharacterized protein</fullName>
    </submittedName>
</protein>
<proteinExistence type="predicted"/>